<dbReference type="Proteomes" id="UP000179057">
    <property type="component" value="Unassembled WGS sequence"/>
</dbReference>
<dbReference type="AlphaFoldDB" id="A0A1F8DZM7"/>
<sequence length="83" mass="9291">MLLDKCPYTLDSFRATPAGKETLVSRQRKRKQFAMIGVGIAEAGAEPLTIPWHSSKRVAVRWVAGRDDFEVEIVRIGILFFAA</sequence>
<comment type="caution">
    <text evidence="1">The sequence shown here is derived from an EMBL/GenBank/DDBJ whole genome shotgun (WGS) entry which is preliminary data.</text>
</comment>
<evidence type="ECO:0000313" key="1">
    <source>
        <dbReference type="EMBL" id="OGM94034.1"/>
    </source>
</evidence>
<name>A0A1F8DZM7_9BACT</name>
<proteinExistence type="predicted"/>
<organism evidence="1 2">
    <name type="scientific">Candidatus Wolfebacteria bacterium RIFOXYD1_FULL_48_65</name>
    <dbReference type="NCBI Taxonomy" id="1802561"/>
    <lineage>
        <taxon>Bacteria</taxon>
        <taxon>Candidatus Wolfeibacteriota</taxon>
    </lineage>
</organism>
<evidence type="ECO:0000313" key="2">
    <source>
        <dbReference type="Proteomes" id="UP000179057"/>
    </source>
</evidence>
<reference evidence="1 2" key="1">
    <citation type="journal article" date="2016" name="Nat. Commun.">
        <title>Thousands of microbial genomes shed light on interconnected biogeochemical processes in an aquifer system.</title>
        <authorList>
            <person name="Anantharaman K."/>
            <person name="Brown C.T."/>
            <person name="Hug L.A."/>
            <person name="Sharon I."/>
            <person name="Castelle C.J."/>
            <person name="Probst A.J."/>
            <person name="Thomas B.C."/>
            <person name="Singh A."/>
            <person name="Wilkins M.J."/>
            <person name="Karaoz U."/>
            <person name="Brodie E.L."/>
            <person name="Williams K.H."/>
            <person name="Hubbard S.S."/>
            <person name="Banfield J.F."/>
        </authorList>
    </citation>
    <scope>NUCLEOTIDE SEQUENCE [LARGE SCALE GENOMIC DNA]</scope>
</reference>
<gene>
    <name evidence="1" type="ORF">A2610_03935</name>
</gene>
<protein>
    <submittedName>
        <fullName evidence="1">Uncharacterized protein</fullName>
    </submittedName>
</protein>
<accession>A0A1F8DZM7</accession>
<dbReference type="EMBL" id="MGIV01000018">
    <property type="protein sequence ID" value="OGM94034.1"/>
    <property type="molecule type" value="Genomic_DNA"/>
</dbReference>